<dbReference type="AlphaFoldDB" id="A0A075FQ61"/>
<reference evidence="2" key="1">
    <citation type="journal article" date="2014" name="Genome Biol. Evol.">
        <title>Pangenome evidence for extensive interdomain horizontal transfer affecting lineage core and shell genes in uncultured planktonic thaumarchaeota and euryarchaeota.</title>
        <authorList>
            <person name="Deschamps P."/>
            <person name="Zivanovic Y."/>
            <person name="Moreira D."/>
            <person name="Rodriguez-Valera F."/>
            <person name="Lopez-Garcia P."/>
        </authorList>
    </citation>
    <scope>NUCLEOTIDE SEQUENCE</scope>
</reference>
<name>A0A075FQ61_9EURY</name>
<feature type="domain" description="Bacteriophage T5 Orf172 DNA-binding" evidence="1">
    <location>
        <begin position="315"/>
        <end position="405"/>
    </location>
</feature>
<sequence>MRSHCVFLCEPNLTYKLPSKERRKSKSIECIENYMNWRSLSPEQRSRVLSNALQELGVAHANEIVEWLEERFNHDTLPTLNNNSRYTTIFSHLEQRSEIFEKVRKDTRVFWKLRPRDIPSNWSDKYSILTTEDGVLDANIRVRRENAMVCIWSLSRGNNNPLTNKPYNHDFNDGIIRLLEIIRLNEWELSRIAVAAPGSECSLEERTLPQDYPLTIPQINLTDFASSIRIMASPIAASGPNNRQRALHWYIPDSFMGIDIEEVARIISGRNPTYISGENPNKIDEINQSFAELDGFQPEEDRCSDEGWVYILENPTWEGWLKIGKTKRIGARLSSFRVGSPHISALYRYVHIFPEGEMSEHAYRIEQEIHNKLQLEYNHSIFQPEKRGEWYYMTTEAARKYVLKHWF</sequence>
<evidence type="ECO:0000259" key="1">
    <source>
        <dbReference type="SMART" id="SM00974"/>
    </source>
</evidence>
<dbReference type="InterPro" id="IPR018306">
    <property type="entry name" value="Phage_T5_Orf172_DNA-bd"/>
</dbReference>
<dbReference type="Pfam" id="PF10544">
    <property type="entry name" value="T5orf172"/>
    <property type="match status" value="1"/>
</dbReference>
<dbReference type="SMART" id="SM00974">
    <property type="entry name" value="T5orf172"/>
    <property type="match status" value="1"/>
</dbReference>
<evidence type="ECO:0000313" key="2">
    <source>
        <dbReference type="EMBL" id="AIE93363.1"/>
    </source>
</evidence>
<accession>A0A075FQ61</accession>
<proteinExistence type="predicted"/>
<protein>
    <recommendedName>
        <fullName evidence="1">Bacteriophage T5 Orf172 DNA-binding domain-containing protein</fullName>
    </recommendedName>
</protein>
<organism evidence="2">
    <name type="scientific">uncultured marine group II/III euryarchaeote AD1000_34_D01</name>
    <dbReference type="NCBI Taxonomy" id="1457757"/>
    <lineage>
        <taxon>Archaea</taxon>
        <taxon>Methanobacteriati</taxon>
        <taxon>Methanobacteriota</taxon>
        <taxon>environmental samples</taxon>
    </lineage>
</organism>
<dbReference type="EMBL" id="KF900392">
    <property type="protein sequence ID" value="AIE93363.1"/>
    <property type="molecule type" value="Genomic_DNA"/>
</dbReference>